<accession>A0AA39DNI0</accession>
<dbReference type="EMBL" id="JARBHA010000010">
    <property type="protein sequence ID" value="KAJ9691253.1"/>
    <property type="molecule type" value="Genomic_DNA"/>
</dbReference>
<keyword evidence="2" id="KW-1185">Reference proteome</keyword>
<reference evidence="1 2" key="1">
    <citation type="journal article" date="2023" name="BMC Biotechnol.">
        <title>Vitis rotundifolia cv Carlos genome sequencing.</title>
        <authorList>
            <person name="Huff M."/>
            <person name="Hulse-Kemp A."/>
            <person name="Scheffler B."/>
            <person name="Youngblood R."/>
            <person name="Simpson S."/>
            <person name="Babiker E."/>
            <person name="Staton M."/>
        </authorList>
    </citation>
    <scope>NUCLEOTIDE SEQUENCE [LARGE SCALE GENOMIC DNA]</scope>
    <source>
        <tissue evidence="1">Leaf</tissue>
    </source>
</reference>
<name>A0AA39DNI0_VITRO</name>
<gene>
    <name evidence="1" type="ORF">PVL29_013432</name>
</gene>
<comment type="caution">
    <text evidence="1">The sequence shown here is derived from an EMBL/GenBank/DDBJ whole genome shotgun (WGS) entry which is preliminary data.</text>
</comment>
<evidence type="ECO:0000313" key="1">
    <source>
        <dbReference type="EMBL" id="KAJ9691253.1"/>
    </source>
</evidence>
<dbReference type="AlphaFoldDB" id="A0AA39DNI0"/>
<sequence length="85" mass="9626">MLDQKSTMKQALHFGMEGLGIFLHKIQNTMRVFVSPTIYATVQSKAAFVLSESVEVLKHLAKSDSAVIYIIEESRENIIAERTRE</sequence>
<evidence type="ECO:0000313" key="2">
    <source>
        <dbReference type="Proteomes" id="UP001168098"/>
    </source>
</evidence>
<dbReference type="Proteomes" id="UP001168098">
    <property type="component" value="Unassembled WGS sequence"/>
</dbReference>
<protein>
    <submittedName>
        <fullName evidence="1">Uncharacterized protein</fullName>
    </submittedName>
</protein>
<organism evidence="1 2">
    <name type="scientific">Vitis rotundifolia</name>
    <name type="common">Muscadine grape</name>
    <dbReference type="NCBI Taxonomy" id="103349"/>
    <lineage>
        <taxon>Eukaryota</taxon>
        <taxon>Viridiplantae</taxon>
        <taxon>Streptophyta</taxon>
        <taxon>Embryophyta</taxon>
        <taxon>Tracheophyta</taxon>
        <taxon>Spermatophyta</taxon>
        <taxon>Magnoliopsida</taxon>
        <taxon>eudicotyledons</taxon>
        <taxon>Gunneridae</taxon>
        <taxon>Pentapetalae</taxon>
        <taxon>rosids</taxon>
        <taxon>Vitales</taxon>
        <taxon>Vitaceae</taxon>
        <taxon>Viteae</taxon>
        <taxon>Vitis</taxon>
    </lineage>
</organism>
<proteinExistence type="predicted"/>